<evidence type="ECO:0000256" key="2">
    <source>
        <dbReference type="ARBA" id="ARBA00022692"/>
    </source>
</evidence>
<evidence type="ECO:0000256" key="10">
    <source>
        <dbReference type="SAM" id="Phobius"/>
    </source>
</evidence>
<dbReference type="PANTHER" id="PTHR15860:SF0">
    <property type="entry name" value="LP20373P"/>
    <property type="match status" value="1"/>
</dbReference>
<comment type="caution">
    <text evidence="12">The sequence shown here is derived from an EMBL/GenBank/DDBJ whole genome shotgun (WGS) entry which is preliminary data.</text>
</comment>
<keyword evidence="8 10" id="KW-0472">Membrane</keyword>
<gene>
    <name evidence="12" type="ORF">M0812_00653</name>
</gene>
<dbReference type="AlphaFoldDB" id="A0AAV8A5S5"/>
<dbReference type="InterPro" id="IPR044235">
    <property type="entry name" value="RNFT1/2"/>
</dbReference>
<dbReference type="PANTHER" id="PTHR15860">
    <property type="entry name" value="UNCHARACTERIZED RING FINGER-CONTAINING PROTEIN"/>
    <property type="match status" value="1"/>
</dbReference>
<dbReference type="Proteomes" id="UP001146793">
    <property type="component" value="Unassembled WGS sequence"/>
</dbReference>
<dbReference type="PROSITE" id="PS50089">
    <property type="entry name" value="ZF_RING_2"/>
    <property type="match status" value="1"/>
</dbReference>
<evidence type="ECO:0000256" key="9">
    <source>
        <dbReference type="PROSITE-ProRule" id="PRU00175"/>
    </source>
</evidence>
<keyword evidence="5" id="KW-0833">Ubl conjugation pathway</keyword>
<dbReference type="GO" id="GO:1904294">
    <property type="term" value="P:positive regulation of ERAD pathway"/>
    <property type="evidence" value="ECO:0007669"/>
    <property type="project" value="InterPro"/>
</dbReference>
<sequence>MLLNRTQNNDLALLDQNELELENNADEEPNLPRAHQDEENNVLGNNNQQENRNFPAFKQIAKGKIRILLKNSGKQSLLLIFLFLVFFILQFRLIVTIVLFEIVVRLNNISLKKSCKEILALVHKKEHFRNQQNSITKAKTKIFLLLGVNTFLLFVFLLPYLVSHFGFSLPQIILNFPIEFKSSDKFLDIVYFAYFVERLLVHLNQNVNALVLGLLPKLILENTLKLRSLIATASQTFKYFRSVFSFLIWFSYFSDEKRHGQITWTIKMSYLILKLAFSCFTLHSTFKQWKNLLQNNVFVGSRVQNGNNPNVVCSICEEQAKTPVYINCNHSFCHECIYLVSESNRTCPLCQSPIYPIKKIKSLNGTVTLFFSTF</sequence>
<dbReference type="InterPro" id="IPR013083">
    <property type="entry name" value="Znf_RING/FYVE/PHD"/>
</dbReference>
<dbReference type="InterPro" id="IPR001841">
    <property type="entry name" value="Znf_RING"/>
</dbReference>
<reference evidence="12" key="1">
    <citation type="submission" date="2022-08" db="EMBL/GenBank/DDBJ databases">
        <title>Novel sulphate-reducing endosymbionts in the free-living metamonad Anaeramoeba.</title>
        <authorList>
            <person name="Jerlstrom-Hultqvist J."/>
            <person name="Cepicka I."/>
            <person name="Gallot-Lavallee L."/>
            <person name="Salas-Leiva D."/>
            <person name="Curtis B.A."/>
            <person name="Zahonova K."/>
            <person name="Pipaliya S."/>
            <person name="Dacks J."/>
            <person name="Roger A.J."/>
        </authorList>
    </citation>
    <scope>NUCLEOTIDE SEQUENCE</scope>
    <source>
        <strain evidence="12">Busselton2</strain>
    </source>
</reference>
<evidence type="ECO:0000256" key="4">
    <source>
        <dbReference type="ARBA" id="ARBA00022771"/>
    </source>
</evidence>
<dbReference type="Gene3D" id="3.30.40.10">
    <property type="entry name" value="Zinc/RING finger domain, C3HC4 (zinc finger)"/>
    <property type="match status" value="1"/>
</dbReference>
<evidence type="ECO:0000256" key="6">
    <source>
        <dbReference type="ARBA" id="ARBA00022833"/>
    </source>
</evidence>
<dbReference type="GO" id="GO:0008270">
    <property type="term" value="F:zinc ion binding"/>
    <property type="evidence" value="ECO:0007669"/>
    <property type="project" value="UniProtKB-KW"/>
</dbReference>
<keyword evidence="4 9" id="KW-0863">Zinc-finger</keyword>
<evidence type="ECO:0000256" key="5">
    <source>
        <dbReference type="ARBA" id="ARBA00022786"/>
    </source>
</evidence>
<dbReference type="PROSITE" id="PS00518">
    <property type="entry name" value="ZF_RING_1"/>
    <property type="match status" value="1"/>
</dbReference>
<keyword evidence="7 10" id="KW-1133">Transmembrane helix</keyword>
<name>A0AAV8A5S5_9EUKA</name>
<evidence type="ECO:0000259" key="11">
    <source>
        <dbReference type="PROSITE" id="PS50089"/>
    </source>
</evidence>
<feature type="transmembrane region" description="Helical" evidence="10">
    <location>
        <begin position="78"/>
        <end position="104"/>
    </location>
</feature>
<dbReference type="InterPro" id="IPR017907">
    <property type="entry name" value="Znf_RING_CS"/>
</dbReference>
<dbReference type="GO" id="GO:0061630">
    <property type="term" value="F:ubiquitin protein ligase activity"/>
    <property type="evidence" value="ECO:0007669"/>
    <property type="project" value="InterPro"/>
</dbReference>
<accession>A0AAV8A5S5</accession>
<evidence type="ECO:0000256" key="7">
    <source>
        <dbReference type="ARBA" id="ARBA00022989"/>
    </source>
</evidence>
<feature type="domain" description="RING-type" evidence="11">
    <location>
        <begin position="313"/>
        <end position="351"/>
    </location>
</feature>
<evidence type="ECO:0000313" key="12">
    <source>
        <dbReference type="EMBL" id="KAJ3448177.1"/>
    </source>
</evidence>
<keyword evidence="3" id="KW-0479">Metal-binding</keyword>
<proteinExistence type="predicted"/>
<dbReference type="Pfam" id="PF13920">
    <property type="entry name" value="zf-C3HC4_3"/>
    <property type="match status" value="1"/>
</dbReference>
<evidence type="ECO:0000256" key="8">
    <source>
        <dbReference type="ARBA" id="ARBA00023136"/>
    </source>
</evidence>
<dbReference type="SUPFAM" id="SSF57850">
    <property type="entry name" value="RING/U-box"/>
    <property type="match status" value="1"/>
</dbReference>
<dbReference type="SMART" id="SM00184">
    <property type="entry name" value="RING"/>
    <property type="match status" value="1"/>
</dbReference>
<feature type="transmembrane region" description="Helical" evidence="10">
    <location>
        <begin position="142"/>
        <end position="162"/>
    </location>
</feature>
<organism evidence="12 13">
    <name type="scientific">Anaeramoeba flamelloides</name>
    <dbReference type="NCBI Taxonomy" id="1746091"/>
    <lineage>
        <taxon>Eukaryota</taxon>
        <taxon>Metamonada</taxon>
        <taxon>Anaeramoebidae</taxon>
        <taxon>Anaeramoeba</taxon>
    </lineage>
</organism>
<comment type="subcellular location">
    <subcellularLocation>
        <location evidence="1">Membrane</location>
        <topology evidence="1">Multi-pass membrane protein</topology>
    </subcellularLocation>
</comment>
<evidence type="ECO:0000256" key="1">
    <source>
        <dbReference type="ARBA" id="ARBA00004141"/>
    </source>
</evidence>
<keyword evidence="2 10" id="KW-0812">Transmembrane</keyword>
<dbReference type="EMBL" id="JANTQA010000015">
    <property type="protein sequence ID" value="KAJ3448177.1"/>
    <property type="molecule type" value="Genomic_DNA"/>
</dbReference>
<dbReference type="GO" id="GO:0016020">
    <property type="term" value="C:membrane"/>
    <property type="evidence" value="ECO:0007669"/>
    <property type="project" value="UniProtKB-SubCell"/>
</dbReference>
<protein>
    <submittedName>
        <fullName evidence="12">Ring finger protein</fullName>
    </submittedName>
</protein>
<keyword evidence="6" id="KW-0862">Zinc</keyword>
<evidence type="ECO:0000313" key="13">
    <source>
        <dbReference type="Proteomes" id="UP001146793"/>
    </source>
</evidence>
<evidence type="ECO:0000256" key="3">
    <source>
        <dbReference type="ARBA" id="ARBA00022723"/>
    </source>
</evidence>